<reference evidence="1" key="1">
    <citation type="submission" date="2014-11" db="EMBL/GenBank/DDBJ databases">
        <authorList>
            <person name="Amaro Gonzalez C."/>
        </authorList>
    </citation>
    <scope>NUCLEOTIDE SEQUENCE</scope>
</reference>
<evidence type="ECO:0000313" key="1">
    <source>
        <dbReference type="EMBL" id="JAH47633.1"/>
    </source>
</evidence>
<proteinExistence type="predicted"/>
<protein>
    <submittedName>
        <fullName evidence="1">Uncharacterized protein</fullName>
    </submittedName>
</protein>
<organism evidence="1">
    <name type="scientific">Anguilla anguilla</name>
    <name type="common">European freshwater eel</name>
    <name type="synonym">Muraena anguilla</name>
    <dbReference type="NCBI Taxonomy" id="7936"/>
    <lineage>
        <taxon>Eukaryota</taxon>
        <taxon>Metazoa</taxon>
        <taxon>Chordata</taxon>
        <taxon>Craniata</taxon>
        <taxon>Vertebrata</taxon>
        <taxon>Euteleostomi</taxon>
        <taxon>Actinopterygii</taxon>
        <taxon>Neopterygii</taxon>
        <taxon>Teleostei</taxon>
        <taxon>Anguilliformes</taxon>
        <taxon>Anguillidae</taxon>
        <taxon>Anguilla</taxon>
    </lineage>
</organism>
<reference evidence="1" key="2">
    <citation type="journal article" date="2015" name="Fish Shellfish Immunol.">
        <title>Early steps in the European eel (Anguilla anguilla)-Vibrio vulnificus interaction in the gills: Role of the RtxA13 toxin.</title>
        <authorList>
            <person name="Callol A."/>
            <person name="Pajuelo D."/>
            <person name="Ebbesson L."/>
            <person name="Teles M."/>
            <person name="MacKenzie S."/>
            <person name="Amaro C."/>
        </authorList>
    </citation>
    <scope>NUCLEOTIDE SEQUENCE</scope>
</reference>
<sequence length="59" mass="7295">MLSSYGLKFHLYFLDFLNFLLHQRVLHRGLYHVISWVLNKKIKILKRSDIFFLHINEMF</sequence>
<name>A0A0E9T4Q9_ANGAN</name>
<dbReference type="AlphaFoldDB" id="A0A0E9T4Q9"/>
<dbReference type="EMBL" id="GBXM01060944">
    <property type="protein sequence ID" value="JAH47633.1"/>
    <property type="molecule type" value="Transcribed_RNA"/>
</dbReference>
<accession>A0A0E9T4Q9</accession>